<dbReference type="STRING" id="30522.A0A4W2C9W5"/>
<dbReference type="GO" id="GO:0016055">
    <property type="term" value="P:Wnt signaling pathway"/>
    <property type="evidence" value="ECO:0007669"/>
    <property type="project" value="UniProtKB-KW"/>
</dbReference>
<dbReference type="Pfam" id="PF23999">
    <property type="entry name" value="CUSTOS"/>
    <property type="match status" value="1"/>
</dbReference>
<dbReference type="InterPro" id="IPR026694">
    <property type="entry name" value="CUSTOS"/>
</dbReference>
<protein>
    <recommendedName>
        <fullName evidence="3">Protein CUSTOS</fullName>
    </recommendedName>
</protein>
<evidence type="ECO:0000256" key="7">
    <source>
        <dbReference type="SAM" id="MobiDB-lite"/>
    </source>
</evidence>
<feature type="compositionally biased region" description="Low complexity" evidence="7">
    <location>
        <begin position="1"/>
        <end position="11"/>
    </location>
</feature>
<dbReference type="Ensembl" id="ENSBIXT00000016033.1">
    <property type="protein sequence ID" value="ENSBIXP00000008385.1"/>
    <property type="gene ID" value="ENSBIXG00000014228.1"/>
</dbReference>
<dbReference type="AlphaFoldDB" id="A0A4W2C9W5"/>
<organism evidence="8 9">
    <name type="scientific">Bos indicus x Bos taurus</name>
    <name type="common">Hybrid cattle</name>
    <dbReference type="NCBI Taxonomy" id="30522"/>
    <lineage>
        <taxon>Eukaryota</taxon>
        <taxon>Metazoa</taxon>
        <taxon>Chordata</taxon>
        <taxon>Craniata</taxon>
        <taxon>Vertebrata</taxon>
        <taxon>Euteleostomi</taxon>
        <taxon>Mammalia</taxon>
        <taxon>Eutheria</taxon>
        <taxon>Laurasiatheria</taxon>
        <taxon>Artiodactyla</taxon>
        <taxon>Ruminantia</taxon>
        <taxon>Pecora</taxon>
        <taxon>Bovidae</taxon>
        <taxon>Bovinae</taxon>
        <taxon>Bos</taxon>
    </lineage>
</organism>
<evidence type="ECO:0000256" key="5">
    <source>
        <dbReference type="ARBA" id="ARBA00022687"/>
    </source>
</evidence>
<dbReference type="Proteomes" id="UP000314981">
    <property type="component" value="Chromosome 17"/>
</dbReference>
<feature type="region of interest" description="Disordered" evidence="7">
    <location>
        <begin position="1"/>
        <end position="70"/>
    </location>
</feature>
<dbReference type="PANTHER" id="PTHR14482">
    <property type="entry name" value="CHROMOSOME 12 ORF 43 HOMOLOG"/>
    <property type="match status" value="1"/>
</dbReference>
<comment type="similarity">
    <text evidence="2">Belongs to the CUSTOS family.</text>
</comment>
<accession>A0A4W2C9W5</accession>
<reference evidence="8" key="2">
    <citation type="submission" date="2025-08" db="UniProtKB">
        <authorList>
            <consortium name="Ensembl"/>
        </authorList>
    </citation>
    <scope>IDENTIFICATION</scope>
</reference>
<name>A0A4W2C9W5_BOBOX</name>
<evidence type="ECO:0000256" key="4">
    <source>
        <dbReference type="ARBA" id="ARBA00022473"/>
    </source>
</evidence>
<keyword evidence="5" id="KW-0879">Wnt signaling pathway</keyword>
<evidence type="ECO:0000313" key="8">
    <source>
        <dbReference type="Ensembl" id="ENSBIXP00000008385.1"/>
    </source>
</evidence>
<dbReference type="GO" id="GO:0060061">
    <property type="term" value="P:Spemann organizer formation"/>
    <property type="evidence" value="ECO:0007669"/>
    <property type="project" value="TreeGrafter"/>
</dbReference>
<evidence type="ECO:0000256" key="1">
    <source>
        <dbReference type="ARBA" id="ARBA00004259"/>
    </source>
</evidence>
<dbReference type="PANTHER" id="PTHR14482:SF0">
    <property type="entry name" value="PROTEIN CUSTOS"/>
    <property type="match status" value="1"/>
</dbReference>
<evidence type="ECO:0000256" key="3">
    <source>
        <dbReference type="ARBA" id="ARBA00013465"/>
    </source>
</evidence>
<sequence>MSDLESSSSSSSDEEELERCREAALPAWGLEQRPRGPEKPGVDATNAKLPANQPSLRHKVDEHEQDGNELQTTPEFRAHVAKKLGALLDSSITISEIVKEPRKSEVQQGALEDDGFRLFFTSIPGGPEKEAAPQPCRKRLPSSSSFKTAGSVTALVAWDSWTHVSCKKEQKFMVKEAFQLGGLAAEIRWSQEDRGLCWSPGSTLTPACCGSSLPVHPSSCWRGYWSRGPTQPGKAFGTPPAPYSPLKAPRPIWGPEQFWPSPTLSRLPSPWVW</sequence>
<comment type="subcellular location">
    <subcellularLocation>
        <location evidence="1">Nucleus envelope</location>
    </subcellularLocation>
</comment>
<evidence type="ECO:0000313" key="9">
    <source>
        <dbReference type="Proteomes" id="UP000314981"/>
    </source>
</evidence>
<evidence type="ECO:0000256" key="6">
    <source>
        <dbReference type="ARBA" id="ARBA00023242"/>
    </source>
</evidence>
<keyword evidence="6" id="KW-0539">Nucleus</keyword>
<dbReference type="GO" id="GO:0030178">
    <property type="term" value="P:negative regulation of Wnt signaling pathway"/>
    <property type="evidence" value="ECO:0007669"/>
    <property type="project" value="TreeGrafter"/>
</dbReference>
<keyword evidence="4" id="KW-0217">Developmental protein</keyword>
<feature type="compositionally biased region" description="Basic and acidic residues" evidence="7">
    <location>
        <begin position="32"/>
        <end position="41"/>
    </location>
</feature>
<reference evidence="8 9" key="1">
    <citation type="submission" date="2018-11" db="EMBL/GenBank/DDBJ databases">
        <title>Haplotype-resolved cattle genomes.</title>
        <authorList>
            <person name="Low W.Y."/>
            <person name="Tearle R."/>
            <person name="Bickhart D.M."/>
            <person name="Rosen B.D."/>
            <person name="Koren S."/>
            <person name="Rhie A."/>
            <person name="Hiendleder S."/>
            <person name="Phillippy A.M."/>
            <person name="Smith T.P.L."/>
            <person name="Williams J.L."/>
        </authorList>
    </citation>
    <scope>NUCLEOTIDE SEQUENCE [LARGE SCALE GENOMIC DNA]</scope>
</reference>
<dbReference type="GO" id="GO:0005635">
    <property type="term" value="C:nuclear envelope"/>
    <property type="evidence" value="ECO:0007669"/>
    <property type="project" value="UniProtKB-SubCell"/>
</dbReference>
<reference evidence="8" key="3">
    <citation type="submission" date="2025-09" db="UniProtKB">
        <authorList>
            <consortium name="Ensembl"/>
        </authorList>
    </citation>
    <scope>IDENTIFICATION</scope>
</reference>
<proteinExistence type="inferred from homology"/>
<evidence type="ECO:0000256" key="2">
    <source>
        <dbReference type="ARBA" id="ARBA00008632"/>
    </source>
</evidence>
<keyword evidence="9" id="KW-1185">Reference proteome</keyword>